<sequence>MGLLRAARAGTARAGDPALGTGFDRPAAERAVPPESGVHRGAGVAGVPVPAEPGGRAGELRQRALDQQAYVRPAVARLRGLRAPVGDLPAQQHQRRDPTAGLRITGPRFGTLSPPGAHPAQGLAAGCACPHGAGPQLRPP</sequence>
<accession>A0A558A734</accession>
<feature type="non-terminal residue" evidence="2">
    <location>
        <position position="140"/>
    </location>
</feature>
<evidence type="ECO:0000313" key="3">
    <source>
        <dbReference type="Proteomes" id="UP000320011"/>
    </source>
</evidence>
<feature type="region of interest" description="Disordered" evidence="1">
    <location>
        <begin position="1"/>
        <end position="58"/>
    </location>
</feature>
<dbReference type="EMBL" id="VJWX01000636">
    <property type="protein sequence ID" value="TVT20075.1"/>
    <property type="molecule type" value="Genomic_DNA"/>
</dbReference>
<keyword evidence="3" id="KW-1185">Reference proteome</keyword>
<feature type="compositionally biased region" description="Low complexity" evidence="1">
    <location>
        <begin position="1"/>
        <end position="15"/>
    </location>
</feature>
<feature type="compositionally biased region" description="Low complexity" evidence="1">
    <location>
        <begin position="122"/>
        <end position="140"/>
    </location>
</feature>
<feature type="region of interest" description="Disordered" evidence="1">
    <location>
        <begin position="83"/>
        <end position="140"/>
    </location>
</feature>
<name>A0A558A734_9PSEU</name>
<dbReference type="Proteomes" id="UP000320011">
    <property type="component" value="Unassembled WGS sequence"/>
</dbReference>
<evidence type="ECO:0000313" key="2">
    <source>
        <dbReference type="EMBL" id="TVT20075.1"/>
    </source>
</evidence>
<proteinExistence type="predicted"/>
<reference evidence="2 3" key="1">
    <citation type="submission" date="2019-07" db="EMBL/GenBank/DDBJ databases">
        <authorList>
            <person name="Duangmal K."/>
            <person name="Teo W.F.A."/>
        </authorList>
    </citation>
    <scope>NUCLEOTIDE SEQUENCE [LARGE SCALE GENOMIC DNA]</scope>
    <source>
        <strain evidence="2 3">TBRC 6029</strain>
    </source>
</reference>
<reference evidence="2 3" key="2">
    <citation type="submission" date="2019-08" db="EMBL/GenBank/DDBJ databases">
        <title>Amycolatopsis acidicola sp. nov., isolated from peat swamp forest soil.</title>
        <authorList>
            <person name="Srisuk N."/>
        </authorList>
    </citation>
    <scope>NUCLEOTIDE SEQUENCE [LARGE SCALE GENOMIC DNA]</scope>
    <source>
        <strain evidence="2 3">TBRC 6029</strain>
    </source>
</reference>
<evidence type="ECO:0000256" key="1">
    <source>
        <dbReference type="SAM" id="MobiDB-lite"/>
    </source>
</evidence>
<gene>
    <name evidence="2" type="ORF">FNH05_34635</name>
</gene>
<dbReference type="AlphaFoldDB" id="A0A558A734"/>
<comment type="caution">
    <text evidence="2">The sequence shown here is derived from an EMBL/GenBank/DDBJ whole genome shotgun (WGS) entry which is preliminary data.</text>
</comment>
<organism evidence="2 3">
    <name type="scientific">Amycolatopsis rhizosphaerae</name>
    <dbReference type="NCBI Taxonomy" id="2053003"/>
    <lineage>
        <taxon>Bacteria</taxon>
        <taxon>Bacillati</taxon>
        <taxon>Actinomycetota</taxon>
        <taxon>Actinomycetes</taxon>
        <taxon>Pseudonocardiales</taxon>
        <taxon>Pseudonocardiaceae</taxon>
        <taxon>Amycolatopsis</taxon>
    </lineage>
</organism>
<protein>
    <submittedName>
        <fullName evidence="2">Uncharacterized protein</fullName>
    </submittedName>
</protein>